<dbReference type="PANTHER" id="PTHR12771">
    <property type="entry name" value="ENGULFMENT AND CELL MOTILITY"/>
    <property type="match status" value="1"/>
</dbReference>
<dbReference type="PROSITE" id="PS51335">
    <property type="entry name" value="ELMO"/>
    <property type="match status" value="1"/>
</dbReference>
<dbReference type="OrthoDB" id="67155at2759"/>
<reference evidence="1 2" key="1">
    <citation type="submission" date="2020-02" db="EMBL/GenBank/DDBJ databases">
        <authorList>
            <person name="Ferguson B K."/>
        </authorList>
    </citation>
    <scope>NUCLEOTIDE SEQUENCE [LARGE SCALE GENOMIC DNA]</scope>
</reference>
<evidence type="ECO:0000313" key="1">
    <source>
        <dbReference type="EMBL" id="CAB0003405.1"/>
    </source>
</evidence>
<dbReference type="PANTHER" id="PTHR12771:SF51">
    <property type="entry name" value="LD01482P"/>
    <property type="match status" value="1"/>
</dbReference>
<dbReference type="EMBL" id="CADCXU010013484">
    <property type="protein sequence ID" value="CAB0003405.1"/>
    <property type="molecule type" value="Genomic_DNA"/>
</dbReference>
<dbReference type="Proteomes" id="UP000479000">
    <property type="component" value="Unassembled WGS sequence"/>
</dbReference>
<evidence type="ECO:0000313" key="2">
    <source>
        <dbReference type="Proteomes" id="UP000479000"/>
    </source>
</evidence>
<dbReference type="GO" id="GO:0005096">
    <property type="term" value="F:GTPase activator activity"/>
    <property type="evidence" value="ECO:0007669"/>
    <property type="project" value="TreeGrafter"/>
</dbReference>
<sequence length="314" mass="36603">MIPFTSLYWVLYWQLRSILKWALRQTTRLCELQRICYGKPSGAPRSAAVEYSLQHSKSALVQNALKELDAAAASRTIFGRNQKCLLEKSVRTVLKVKRINPTNHVAFIRNFSRCVEHIWGYKQLYHIVEELRLTQFDSSCENHERKLTRLWNGLCPDVPLEGRITKQWQDIGFQGDDPKTDFRGMGLLGLDNLVFFVEEYPAAARHVWSHSLHPQHGYAFAIVGINLTSLAYHLLEDGTAKTHIYNACKSLPTLRSFHQLYCYLYYEFDRFWIEAKPEDVMQFTFIKDKFEKNIRDMLADPNTVFKINFAVKTV</sequence>
<dbReference type="InterPro" id="IPR006816">
    <property type="entry name" value="ELMO_dom"/>
</dbReference>
<name>A0A6H5GJ89_9HEMI</name>
<dbReference type="AlphaFoldDB" id="A0A6H5GJ89"/>
<proteinExistence type="predicted"/>
<dbReference type="Pfam" id="PF04727">
    <property type="entry name" value="ELMO_CED12"/>
    <property type="match status" value="1"/>
</dbReference>
<keyword evidence="2" id="KW-1185">Reference proteome</keyword>
<gene>
    <name evidence="1" type="ORF">NTEN_LOCUS8939</name>
</gene>
<accession>A0A6H5GJ89</accession>
<protein>
    <submittedName>
        <fullName evidence="1">Uncharacterized protein</fullName>
    </submittedName>
</protein>
<organism evidence="1 2">
    <name type="scientific">Nesidiocoris tenuis</name>
    <dbReference type="NCBI Taxonomy" id="355587"/>
    <lineage>
        <taxon>Eukaryota</taxon>
        <taxon>Metazoa</taxon>
        <taxon>Ecdysozoa</taxon>
        <taxon>Arthropoda</taxon>
        <taxon>Hexapoda</taxon>
        <taxon>Insecta</taxon>
        <taxon>Pterygota</taxon>
        <taxon>Neoptera</taxon>
        <taxon>Paraneoptera</taxon>
        <taxon>Hemiptera</taxon>
        <taxon>Heteroptera</taxon>
        <taxon>Panheteroptera</taxon>
        <taxon>Cimicomorpha</taxon>
        <taxon>Miridae</taxon>
        <taxon>Dicyphina</taxon>
        <taxon>Nesidiocoris</taxon>
    </lineage>
</organism>
<dbReference type="InterPro" id="IPR050868">
    <property type="entry name" value="ELMO_domain-containing"/>
</dbReference>